<comment type="caution">
    <text evidence="2">The sequence shown here is derived from an EMBL/GenBank/DDBJ whole genome shotgun (WGS) entry which is preliminary data.</text>
</comment>
<evidence type="ECO:0000313" key="2">
    <source>
        <dbReference type="EMBL" id="KAF4410077.1"/>
    </source>
</evidence>
<keyword evidence="3" id="KW-1185">Reference proteome</keyword>
<name>A0ABQ7FRH0_9ACTN</name>
<accession>A0ABQ7FRH0</accession>
<dbReference type="EMBL" id="WHPN01000131">
    <property type="protein sequence ID" value="KAF4410077.1"/>
    <property type="molecule type" value="Genomic_DNA"/>
</dbReference>
<feature type="compositionally biased region" description="Basic and acidic residues" evidence="1">
    <location>
        <begin position="59"/>
        <end position="71"/>
    </location>
</feature>
<evidence type="ECO:0000256" key="1">
    <source>
        <dbReference type="SAM" id="MobiDB-lite"/>
    </source>
</evidence>
<evidence type="ECO:0000313" key="3">
    <source>
        <dbReference type="Proteomes" id="UP000621266"/>
    </source>
</evidence>
<reference evidence="2 3" key="1">
    <citation type="submission" date="2019-10" db="EMBL/GenBank/DDBJ databases">
        <title>Streptomyces tenebrisbrunneis sp.nov., an endogenous actinomycete isolated from of Lycium ruthenicum.</title>
        <authorList>
            <person name="Ma L."/>
        </authorList>
    </citation>
    <scope>NUCLEOTIDE SEQUENCE [LARGE SCALE GENOMIC DNA]</scope>
    <source>
        <strain evidence="2 3">TRM 66187</strain>
    </source>
</reference>
<dbReference type="RefSeq" id="WP_098750339.1">
    <property type="nucleotide sequence ID" value="NZ_WHPN01000131.1"/>
</dbReference>
<dbReference type="Proteomes" id="UP000621266">
    <property type="component" value="Unassembled WGS sequence"/>
</dbReference>
<protein>
    <submittedName>
        <fullName evidence="2">Uncharacterized protein</fullName>
    </submittedName>
</protein>
<feature type="region of interest" description="Disordered" evidence="1">
    <location>
        <begin position="43"/>
        <end position="71"/>
    </location>
</feature>
<sequence length="71" mass="7599">MSPAPGVLRVEWVPGSDQLLGTCHCGARQVAESPAEIWQWLLAHPEGHEPPPGPAAAPHPERERQPALHGS</sequence>
<gene>
    <name evidence="2" type="ORF">GCU69_05710</name>
</gene>
<organism evidence="2 3">
    <name type="scientific">Streptomyces lycii</name>
    <dbReference type="NCBI Taxonomy" id="2654337"/>
    <lineage>
        <taxon>Bacteria</taxon>
        <taxon>Bacillati</taxon>
        <taxon>Actinomycetota</taxon>
        <taxon>Actinomycetes</taxon>
        <taxon>Kitasatosporales</taxon>
        <taxon>Streptomycetaceae</taxon>
        <taxon>Streptomyces</taxon>
    </lineage>
</organism>
<proteinExistence type="predicted"/>